<dbReference type="RefSeq" id="WP_027614116.1">
    <property type="nucleotide sequence ID" value="NZ_CP071586.1"/>
</dbReference>
<keyword evidence="2" id="KW-1185">Reference proteome</keyword>
<sequence>MTTTVYDKTNKLLTSDSRWSYDRDFGVLYVDDIGFDKIEAAPGMHGIGYVFLFAGNSGVIQQWKTFIRSNPAPGTASPSCDGIALLVVVVSTGEIVFEYGQDIRLPDSIQPTISFAGSGSIHAALCWESNQCARKAVDSAKSLDTFSGGEIKYFELLSGEHNLNAQIDLSDMSKAFIEKGMVMFKPNSQTPVPVKEAAANDARVKDLCDKIASGQITLNAPCDAMFNRPTPEDEHRLKDAMARVFG</sequence>
<name>A0ABX8YUH8_9PSED</name>
<evidence type="ECO:0000313" key="2">
    <source>
        <dbReference type="Proteomes" id="UP000824588"/>
    </source>
</evidence>
<gene>
    <name evidence="1" type="ORF">J0G10_04855</name>
</gene>
<dbReference type="EMBL" id="CP071586">
    <property type="protein sequence ID" value="QYY82786.1"/>
    <property type="molecule type" value="Genomic_DNA"/>
</dbReference>
<proteinExistence type="predicted"/>
<evidence type="ECO:0000313" key="1">
    <source>
        <dbReference type="EMBL" id="QYY82786.1"/>
    </source>
</evidence>
<protein>
    <submittedName>
        <fullName evidence="1">Uncharacterized protein</fullName>
    </submittedName>
</protein>
<organism evidence="1 2">
    <name type="scientific">Pseudomonas germanica</name>
    <dbReference type="NCBI Taxonomy" id="2815720"/>
    <lineage>
        <taxon>Bacteria</taxon>
        <taxon>Pseudomonadati</taxon>
        <taxon>Pseudomonadota</taxon>
        <taxon>Gammaproteobacteria</taxon>
        <taxon>Pseudomonadales</taxon>
        <taxon>Pseudomonadaceae</taxon>
        <taxon>Pseudomonas</taxon>
    </lineage>
</organism>
<accession>A0ABX8YUH8</accession>
<reference evidence="1 2" key="1">
    <citation type="journal article" date="2022" name="Int. J. Syst. Evol. Microbiol.">
        <title>Pseudomonas germanica sp. nov., isolated from Iris germanica rhizomes.</title>
        <authorList>
            <person name="Atanasov K.E."/>
            <person name="Galbis D.M."/>
            <person name="Gallego J."/>
            <person name="Serpico A."/>
            <person name="Bosch M."/>
            <person name="Altabella T."/>
            <person name="Ferrer A."/>
        </authorList>
    </citation>
    <scope>NUCLEOTIDE SEQUENCE [LARGE SCALE GENOMIC DNA]</scope>
    <source>
        <strain evidence="1 2">FIT28</strain>
    </source>
</reference>
<dbReference type="Proteomes" id="UP000824588">
    <property type="component" value="Chromosome"/>
</dbReference>